<evidence type="ECO:0000313" key="2">
    <source>
        <dbReference type="Proteomes" id="UP000814078"/>
    </source>
</evidence>
<proteinExistence type="predicted"/>
<reference evidence="1 2" key="1">
    <citation type="submission" date="2019-11" db="EMBL/GenBank/DDBJ databases">
        <title>Epiphytic Pseudomonas syringae from cherry orchards.</title>
        <authorList>
            <person name="Hulin M.T."/>
        </authorList>
    </citation>
    <scope>NUCLEOTIDE SEQUENCE [LARGE SCALE GENOMIC DNA]</scope>
    <source>
        <strain evidence="1 2">PA-5-11C</strain>
    </source>
</reference>
<keyword evidence="2" id="KW-1185">Reference proteome</keyword>
<protein>
    <submittedName>
        <fullName evidence="1">Uncharacterized protein</fullName>
    </submittedName>
</protein>
<dbReference type="RefSeq" id="WP_010208925.1">
    <property type="nucleotide sequence ID" value="NZ_AVQG01000001.1"/>
</dbReference>
<dbReference type="EMBL" id="WKCM01000009">
    <property type="protein sequence ID" value="MCF5318179.1"/>
    <property type="molecule type" value="Genomic_DNA"/>
</dbReference>
<gene>
    <name evidence="1" type="ORF">GIW13_07760</name>
</gene>
<organism evidence="1 2">
    <name type="scientific">Pseudomonas simiae</name>
    <dbReference type="NCBI Taxonomy" id="321846"/>
    <lineage>
        <taxon>Bacteria</taxon>
        <taxon>Pseudomonadati</taxon>
        <taxon>Pseudomonadota</taxon>
        <taxon>Gammaproteobacteria</taxon>
        <taxon>Pseudomonadales</taxon>
        <taxon>Pseudomonadaceae</taxon>
        <taxon>Pseudomonas</taxon>
    </lineage>
</organism>
<dbReference type="Proteomes" id="UP000814078">
    <property type="component" value="Unassembled WGS sequence"/>
</dbReference>
<accession>A0ABS9FZG0</accession>
<sequence>MDGPLVYQGADTLLSAGAGFGKVPLVMGASDGLRKGSIFGVLVPKMDINFFIPLLGTKTPFGTALGVYVGGVGYKGYGFYEEAKGDGK</sequence>
<name>A0ABS9FZG0_9PSED</name>
<comment type="caution">
    <text evidence="1">The sequence shown here is derived from an EMBL/GenBank/DDBJ whole genome shotgun (WGS) entry which is preliminary data.</text>
</comment>
<evidence type="ECO:0000313" key="1">
    <source>
        <dbReference type="EMBL" id="MCF5318179.1"/>
    </source>
</evidence>
<dbReference type="GeneID" id="45624423"/>